<dbReference type="Pfam" id="PF07715">
    <property type="entry name" value="Plug"/>
    <property type="match status" value="1"/>
</dbReference>
<keyword evidence="15" id="KW-1185">Reference proteome</keyword>
<keyword evidence="7 8" id="KW-0998">Cell outer membrane</keyword>
<comment type="similarity">
    <text evidence="8 9">Belongs to the TonB-dependent receptor family.</text>
</comment>
<keyword evidence="14" id="KW-0675">Receptor</keyword>
<feature type="domain" description="TonB-dependent receptor plug" evidence="13">
    <location>
        <begin position="38"/>
        <end position="143"/>
    </location>
</feature>
<dbReference type="InterPro" id="IPR000531">
    <property type="entry name" value="Beta-barrel_TonB"/>
</dbReference>
<dbReference type="SUPFAM" id="SSF56935">
    <property type="entry name" value="Porins"/>
    <property type="match status" value="1"/>
</dbReference>
<dbReference type="Pfam" id="PF00593">
    <property type="entry name" value="TonB_dep_Rec_b-barrel"/>
    <property type="match status" value="1"/>
</dbReference>
<dbReference type="PANTHER" id="PTHR30069:SF40">
    <property type="entry name" value="TONB-DEPENDENT RECEPTOR NMB0964-RELATED"/>
    <property type="match status" value="1"/>
</dbReference>
<proteinExistence type="inferred from homology"/>
<evidence type="ECO:0000256" key="9">
    <source>
        <dbReference type="RuleBase" id="RU003357"/>
    </source>
</evidence>
<dbReference type="InterPro" id="IPR037066">
    <property type="entry name" value="Plug_dom_sf"/>
</dbReference>
<keyword evidence="2 8" id="KW-0813">Transport</keyword>
<name>A0ABQ0A1S9_9GAMM</name>
<gene>
    <name evidence="14" type="ORF">NBRC116585_24690</name>
</gene>
<feature type="signal peptide" evidence="11">
    <location>
        <begin position="1"/>
        <end position="19"/>
    </location>
</feature>
<evidence type="ECO:0000313" key="15">
    <source>
        <dbReference type="Proteomes" id="UP001481413"/>
    </source>
</evidence>
<dbReference type="Proteomes" id="UP001481413">
    <property type="component" value="Unassembled WGS sequence"/>
</dbReference>
<evidence type="ECO:0000256" key="11">
    <source>
        <dbReference type="SAM" id="SignalP"/>
    </source>
</evidence>
<evidence type="ECO:0000259" key="13">
    <source>
        <dbReference type="Pfam" id="PF07715"/>
    </source>
</evidence>
<evidence type="ECO:0000256" key="3">
    <source>
        <dbReference type="ARBA" id="ARBA00022452"/>
    </source>
</evidence>
<evidence type="ECO:0000256" key="8">
    <source>
        <dbReference type="PROSITE-ProRule" id="PRU01360"/>
    </source>
</evidence>
<dbReference type="InterPro" id="IPR039426">
    <property type="entry name" value="TonB-dep_rcpt-like"/>
</dbReference>
<comment type="caution">
    <text evidence="14">The sequence shown here is derived from an EMBL/GenBank/DDBJ whole genome shotgun (WGS) entry which is preliminary data.</text>
</comment>
<reference evidence="14 15" key="1">
    <citation type="submission" date="2024-04" db="EMBL/GenBank/DDBJ databases">
        <title>Draft genome sequence of Thalassolituus maritimus NBRC 116585.</title>
        <authorList>
            <person name="Miyakawa T."/>
            <person name="Kusuya Y."/>
            <person name="Miura T."/>
        </authorList>
    </citation>
    <scope>NUCLEOTIDE SEQUENCE [LARGE SCALE GENOMIC DNA]</scope>
    <source>
        <strain evidence="14 15">5NW40-0001</strain>
    </source>
</reference>
<keyword evidence="11" id="KW-0732">Signal</keyword>
<feature type="chain" id="PRO_5047398970" evidence="11">
    <location>
        <begin position="20"/>
        <end position="701"/>
    </location>
</feature>
<feature type="domain" description="TonB-dependent receptor-like beta-barrel" evidence="12">
    <location>
        <begin position="233"/>
        <end position="670"/>
    </location>
</feature>
<keyword evidence="3 8" id="KW-1134">Transmembrane beta strand</keyword>
<dbReference type="Gene3D" id="2.170.130.10">
    <property type="entry name" value="TonB-dependent receptor, plug domain"/>
    <property type="match status" value="1"/>
</dbReference>
<sequence>MLYRLSLLSLCVFATTAMAESEATLDTIVVTGGGDRSVYDTAQPVTVLGSDDIAKNAGDNLGTLLESLPGVSNAAFGAGVGRPVIRGMSGSRVKILQNGTDTSDLSAMSSDHSPMAEPSAGEQIEIVYGPATLLYGGGAIGGVVNVIDGRIHEVIVPGLHGQVSTKYSTVDDGQHVEALVDAARGNWNLHLDGFTREASDYSSGAQGNVPAGNNSGKIENSDTSGSGGAIGLSWADGQTGFIGGAISTLEYDYAVPNLDGESFRVTPEQIRYDLKGAWTPVTGFIEELRTELTYNDYEHAETGHQDDNDALPIVDIGLFDKETWEFVTRLRHADVAGWHGHAGVQYSQQDLKLCHDHDGCDGIPENNTPWDGTLGFNLENSEREGDLYAHDTPMPLTETKQVGLFIVEHRDTGFGSVEVGARIDQITISPDPVSIAPEWRQQESYYDDYTFTPVTLSAAGTWLMDDEQRIGVSLARAQRAPEAPELFWNGDHHATFSFQLDNPDLTVETAHTFDINWIRNTENNEVRIAAYYYQFNDYIYNDLKPNKDRFHGNDVYRHEQADANFIGAEASWSRGLSDSTSFDISGDIVSAELADGGNLPRTPPASLLVGVDWESSQWQARAEARAVAEQTNTAENEDASDGYLMINASVGYQFLLADSELTVSLDGHNLTDQYAINHVSYLKRAAPMPGRDLRLGVRWTF</sequence>
<evidence type="ECO:0000256" key="1">
    <source>
        <dbReference type="ARBA" id="ARBA00004571"/>
    </source>
</evidence>
<protein>
    <submittedName>
        <fullName evidence="14">TonB-dependent receptor</fullName>
    </submittedName>
</protein>
<dbReference type="PANTHER" id="PTHR30069">
    <property type="entry name" value="TONB-DEPENDENT OUTER MEMBRANE RECEPTOR"/>
    <property type="match status" value="1"/>
</dbReference>
<keyword evidence="4 8" id="KW-0812">Transmembrane</keyword>
<keyword evidence="5 9" id="KW-0798">TonB box</keyword>
<dbReference type="InterPro" id="IPR036942">
    <property type="entry name" value="Beta-barrel_TonB_sf"/>
</dbReference>
<evidence type="ECO:0000256" key="6">
    <source>
        <dbReference type="ARBA" id="ARBA00023136"/>
    </source>
</evidence>
<evidence type="ECO:0000259" key="12">
    <source>
        <dbReference type="Pfam" id="PF00593"/>
    </source>
</evidence>
<feature type="region of interest" description="Disordered" evidence="10">
    <location>
        <begin position="202"/>
        <end position="222"/>
    </location>
</feature>
<evidence type="ECO:0000256" key="10">
    <source>
        <dbReference type="SAM" id="MobiDB-lite"/>
    </source>
</evidence>
<evidence type="ECO:0000256" key="7">
    <source>
        <dbReference type="ARBA" id="ARBA00023237"/>
    </source>
</evidence>
<evidence type="ECO:0000313" key="14">
    <source>
        <dbReference type="EMBL" id="GAA6146351.1"/>
    </source>
</evidence>
<dbReference type="Gene3D" id="2.40.170.20">
    <property type="entry name" value="TonB-dependent receptor, beta-barrel domain"/>
    <property type="match status" value="1"/>
</dbReference>
<organism evidence="14 15">
    <name type="scientific">Thalassolituus maritimus</name>
    <dbReference type="NCBI Taxonomy" id="484498"/>
    <lineage>
        <taxon>Bacteria</taxon>
        <taxon>Pseudomonadati</taxon>
        <taxon>Pseudomonadota</taxon>
        <taxon>Gammaproteobacteria</taxon>
        <taxon>Oceanospirillales</taxon>
        <taxon>Oceanospirillaceae</taxon>
        <taxon>Thalassolituus</taxon>
    </lineage>
</organism>
<keyword evidence="6 8" id="KW-0472">Membrane</keyword>
<evidence type="ECO:0000256" key="5">
    <source>
        <dbReference type="ARBA" id="ARBA00023077"/>
    </source>
</evidence>
<dbReference type="EMBL" id="BAABWH010000007">
    <property type="protein sequence ID" value="GAA6146351.1"/>
    <property type="molecule type" value="Genomic_DNA"/>
</dbReference>
<comment type="subcellular location">
    <subcellularLocation>
        <location evidence="1 8">Cell outer membrane</location>
        <topology evidence="1 8">Multi-pass membrane protein</topology>
    </subcellularLocation>
</comment>
<dbReference type="RefSeq" id="WP_353295572.1">
    <property type="nucleotide sequence ID" value="NZ_BAABWH010000007.1"/>
</dbReference>
<evidence type="ECO:0000256" key="4">
    <source>
        <dbReference type="ARBA" id="ARBA00022692"/>
    </source>
</evidence>
<accession>A0ABQ0A1S9</accession>
<dbReference type="PROSITE" id="PS52016">
    <property type="entry name" value="TONB_DEPENDENT_REC_3"/>
    <property type="match status" value="1"/>
</dbReference>
<evidence type="ECO:0000256" key="2">
    <source>
        <dbReference type="ARBA" id="ARBA00022448"/>
    </source>
</evidence>
<dbReference type="InterPro" id="IPR012910">
    <property type="entry name" value="Plug_dom"/>
</dbReference>